<evidence type="ECO:0000313" key="1">
    <source>
        <dbReference type="EMBL" id="GBP10688.1"/>
    </source>
</evidence>
<comment type="caution">
    <text evidence="1">The sequence shown here is derived from an EMBL/GenBank/DDBJ whole genome shotgun (WGS) entry which is preliminary data.</text>
</comment>
<evidence type="ECO:0000313" key="2">
    <source>
        <dbReference type="Proteomes" id="UP000299102"/>
    </source>
</evidence>
<dbReference type="Proteomes" id="UP000299102">
    <property type="component" value="Unassembled WGS sequence"/>
</dbReference>
<protein>
    <submittedName>
        <fullName evidence="1">Uncharacterized protein</fullName>
    </submittedName>
</protein>
<dbReference type="EMBL" id="BGZK01000042">
    <property type="protein sequence ID" value="GBP10688.1"/>
    <property type="molecule type" value="Genomic_DNA"/>
</dbReference>
<accession>A0A4C1TB66</accession>
<name>A0A4C1TB66_EUMVA</name>
<dbReference type="AlphaFoldDB" id="A0A4C1TB66"/>
<proteinExistence type="predicted"/>
<reference evidence="1 2" key="1">
    <citation type="journal article" date="2019" name="Commun. Biol.">
        <title>The bagworm genome reveals a unique fibroin gene that provides high tensile strength.</title>
        <authorList>
            <person name="Kono N."/>
            <person name="Nakamura H."/>
            <person name="Ohtoshi R."/>
            <person name="Tomita M."/>
            <person name="Numata K."/>
            <person name="Arakawa K."/>
        </authorList>
    </citation>
    <scope>NUCLEOTIDE SEQUENCE [LARGE SCALE GENOMIC DNA]</scope>
</reference>
<organism evidence="1 2">
    <name type="scientific">Eumeta variegata</name>
    <name type="common">Bagworm moth</name>
    <name type="synonym">Eumeta japonica</name>
    <dbReference type="NCBI Taxonomy" id="151549"/>
    <lineage>
        <taxon>Eukaryota</taxon>
        <taxon>Metazoa</taxon>
        <taxon>Ecdysozoa</taxon>
        <taxon>Arthropoda</taxon>
        <taxon>Hexapoda</taxon>
        <taxon>Insecta</taxon>
        <taxon>Pterygota</taxon>
        <taxon>Neoptera</taxon>
        <taxon>Endopterygota</taxon>
        <taxon>Lepidoptera</taxon>
        <taxon>Glossata</taxon>
        <taxon>Ditrysia</taxon>
        <taxon>Tineoidea</taxon>
        <taxon>Psychidae</taxon>
        <taxon>Oiketicinae</taxon>
        <taxon>Eumeta</taxon>
    </lineage>
</organism>
<sequence>MEVAAVHLVSSACVVDSTHDGVPFSYRNAAVAVRRSNTGTTPCKRDDIIRHDGIKPFDVSGRSRLWAVGENSRAGDIELRRCVLVTLCLPCNARCAIEGAERQ</sequence>
<gene>
    <name evidence="1" type="ORF">EVAR_6253_1</name>
</gene>
<keyword evidence="2" id="KW-1185">Reference proteome</keyword>